<feature type="non-terminal residue" evidence="2">
    <location>
        <position position="1"/>
    </location>
</feature>
<dbReference type="OrthoDB" id="3557769at2759"/>
<evidence type="ECO:0000313" key="2">
    <source>
        <dbReference type="EMBL" id="POS82421.1"/>
    </source>
</evidence>
<protein>
    <recommendedName>
        <fullName evidence="1">Endonuclease/exonuclease/phosphatase domain-containing protein</fullName>
    </recommendedName>
</protein>
<keyword evidence="3" id="KW-1185">Reference proteome</keyword>
<evidence type="ECO:0000259" key="1">
    <source>
        <dbReference type="Pfam" id="PF14529"/>
    </source>
</evidence>
<organism evidence="2 3">
    <name type="scientific">Erysiphe pulchra</name>
    <dbReference type="NCBI Taxonomy" id="225359"/>
    <lineage>
        <taxon>Eukaryota</taxon>
        <taxon>Fungi</taxon>
        <taxon>Dikarya</taxon>
        <taxon>Ascomycota</taxon>
        <taxon>Pezizomycotina</taxon>
        <taxon>Leotiomycetes</taxon>
        <taxon>Erysiphales</taxon>
        <taxon>Erysiphaceae</taxon>
        <taxon>Erysiphe</taxon>
    </lineage>
</organism>
<gene>
    <name evidence="2" type="ORF">EPUL_005139</name>
</gene>
<proteinExistence type="predicted"/>
<dbReference type="Pfam" id="PF14529">
    <property type="entry name" value="Exo_endo_phos_2"/>
    <property type="match status" value="1"/>
</dbReference>
<reference evidence="2 3" key="1">
    <citation type="submission" date="2017-10" db="EMBL/GenBank/DDBJ databases">
        <title>Development of genomic resources for the powdery mildew, Erysiphe pulchra.</title>
        <authorList>
            <person name="Wadl P.A."/>
            <person name="Mack B.M."/>
            <person name="Moore G."/>
            <person name="Beltz S.B."/>
        </authorList>
    </citation>
    <scope>NUCLEOTIDE SEQUENCE [LARGE SCALE GENOMIC DNA]</scope>
    <source>
        <strain evidence="2">Cflorida</strain>
    </source>
</reference>
<dbReference type="PANTHER" id="PTHR33481:SF1">
    <property type="entry name" value="ENDONUCLEASE_EXONUCLEASE_PHOSPHATASE DOMAIN-CONTAINING PROTEIN-RELATED"/>
    <property type="match status" value="1"/>
</dbReference>
<dbReference type="Proteomes" id="UP000237438">
    <property type="component" value="Unassembled WGS sequence"/>
</dbReference>
<name>A0A2S4PK57_9PEZI</name>
<feature type="domain" description="Endonuclease/exonuclease/phosphatase" evidence="1">
    <location>
        <begin position="257"/>
        <end position="341"/>
    </location>
</feature>
<dbReference type="InterPro" id="IPR036691">
    <property type="entry name" value="Endo/exonu/phosph_ase_sf"/>
</dbReference>
<dbReference type="PANTHER" id="PTHR33481">
    <property type="entry name" value="REVERSE TRANSCRIPTASE"/>
    <property type="match status" value="1"/>
</dbReference>
<sequence>GGQDALENPRVLTAISEYKCQRKGQVPEKRAHKFPTRLHLFGLAIGIQRIRTRNRNRLTVCEKCFGFHSTRSCIRQQKCEICGSDAHEEPCVRPEQCLNCRGPHKSTEHSCPTRLMRDHGVLVRPTAVQMRHIQALKNRNPRFMKTRPSLHNSLLNHAKVGRGSNANSIALQLAHENDIDILLVQEPWVFRDLAVRRSISHPIFMSFSPLSEWYTCPRALTYVRKSRGLYPYQTAIDLSSDWVQINISAGRGRRIGIWNLYNAPANCIGAGDGLKLLLELPDSTEFVGGDFNLRHPAWDSYITSTSTESTALIDWARKKDLCLLNPTDNPTHNRGTIVSTISLHGNIFEGRLGRLRYDSLDETRFLTLLGHRRCPQILESIEDLEAEAKNIIQTIHTALLASCPRSKRKGKGTTWWNEECRAASRSYCVARRLGRLGNEKRNFQNATNARRTIPWHSFTEREVFRATCQVTSSSPGEDEITAPVLRLTRPIMGQRITSLFNKCASLGVHPQVFKRAEVVILPKPGKRDRSLPKSYRPISLLSCLGKGLERLFARRLFYWATKCNILARDQLVDARQQT</sequence>
<dbReference type="Gene3D" id="3.60.10.10">
    <property type="entry name" value="Endonuclease/exonuclease/phosphatase"/>
    <property type="match status" value="1"/>
</dbReference>
<accession>A0A2S4PK57</accession>
<evidence type="ECO:0000313" key="3">
    <source>
        <dbReference type="Proteomes" id="UP000237438"/>
    </source>
</evidence>
<dbReference type="AlphaFoldDB" id="A0A2S4PK57"/>
<dbReference type="EMBL" id="PEDP01002888">
    <property type="protein sequence ID" value="POS82421.1"/>
    <property type="molecule type" value="Genomic_DNA"/>
</dbReference>
<dbReference type="SUPFAM" id="SSF56219">
    <property type="entry name" value="DNase I-like"/>
    <property type="match status" value="1"/>
</dbReference>
<dbReference type="GO" id="GO:0003824">
    <property type="term" value="F:catalytic activity"/>
    <property type="evidence" value="ECO:0007669"/>
    <property type="project" value="InterPro"/>
</dbReference>
<comment type="caution">
    <text evidence="2">The sequence shown here is derived from an EMBL/GenBank/DDBJ whole genome shotgun (WGS) entry which is preliminary data.</text>
</comment>
<dbReference type="InterPro" id="IPR005135">
    <property type="entry name" value="Endo/exonuclease/phosphatase"/>
</dbReference>